<feature type="transmembrane region" description="Helical" evidence="9">
    <location>
        <begin position="377"/>
        <end position="400"/>
    </location>
</feature>
<evidence type="ECO:0000256" key="2">
    <source>
        <dbReference type="ARBA" id="ARBA00022448"/>
    </source>
</evidence>
<evidence type="ECO:0000256" key="7">
    <source>
        <dbReference type="ARBA" id="ARBA00023136"/>
    </source>
</evidence>
<evidence type="ECO:0000313" key="11">
    <source>
        <dbReference type="EMBL" id="KAK9505686.1"/>
    </source>
</evidence>
<keyword evidence="6 9" id="KW-1133">Transmembrane helix</keyword>
<keyword evidence="5 9" id="KW-0812">Transmembrane</keyword>
<keyword evidence="12" id="KW-1185">Reference proteome</keyword>
<dbReference type="GO" id="GO:0022857">
    <property type="term" value="F:transmembrane transporter activity"/>
    <property type="evidence" value="ECO:0007669"/>
    <property type="project" value="InterPro"/>
</dbReference>
<evidence type="ECO:0000256" key="5">
    <source>
        <dbReference type="ARBA" id="ARBA00022692"/>
    </source>
</evidence>
<dbReference type="InterPro" id="IPR020846">
    <property type="entry name" value="MFS_dom"/>
</dbReference>
<dbReference type="EMBL" id="JAPXFL010000006">
    <property type="protein sequence ID" value="KAK9505686.1"/>
    <property type="molecule type" value="Genomic_DNA"/>
</dbReference>
<protein>
    <recommendedName>
        <fullName evidence="10">Major facilitator superfamily (MFS) profile domain-containing protein</fullName>
    </recommendedName>
</protein>
<feature type="transmembrane region" description="Helical" evidence="9">
    <location>
        <begin position="81"/>
        <end position="99"/>
    </location>
</feature>
<accession>A0AAW1D3V1</accession>
<dbReference type="PANTHER" id="PTHR48021:SF1">
    <property type="entry name" value="GH07001P-RELATED"/>
    <property type="match status" value="1"/>
</dbReference>
<feature type="domain" description="Major facilitator superfamily (MFS) profile" evidence="10">
    <location>
        <begin position="11"/>
        <end position="432"/>
    </location>
</feature>
<keyword evidence="4" id="KW-0762">Sugar transport</keyword>
<feature type="transmembrane region" description="Helical" evidence="9">
    <location>
        <begin position="12"/>
        <end position="33"/>
    </location>
</feature>
<evidence type="ECO:0000259" key="10">
    <source>
        <dbReference type="PROSITE" id="PS50850"/>
    </source>
</evidence>
<dbReference type="SUPFAM" id="SSF103473">
    <property type="entry name" value="MFS general substrate transporter"/>
    <property type="match status" value="1"/>
</dbReference>
<dbReference type="InterPro" id="IPR050549">
    <property type="entry name" value="MFS_Trehalose_Transporter"/>
</dbReference>
<name>A0AAW1D3V1_9HEMI</name>
<dbReference type="Pfam" id="PF00083">
    <property type="entry name" value="Sugar_tr"/>
    <property type="match status" value="1"/>
</dbReference>
<feature type="transmembrane region" description="Helical" evidence="9">
    <location>
        <begin position="312"/>
        <end position="335"/>
    </location>
</feature>
<dbReference type="PRINTS" id="PR00171">
    <property type="entry name" value="SUGRTRNSPORT"/>
</dbReference>
<evidence type="ECO:0000256" key="9">
    <source>
        <dbReference type="SAM" id="Phobius"/>
    </source>
</evidence>
<dbReference type="Proteomes" id="UP001461498">
    <property type="component" value="Unassembled WGS sequence"/>
</dbReference>
<sequence>MACGRLNQHISAFLASIAVLGVGCTVGWTTPILKKLKQPGATPVHITNSESSWIAAAHEVGHFVSPLPAGYALVALGRTKCILVGAIIACIGWVLVLLAKSVTVLYISRFLFGLSMGIIFTTVPLYIAEVSPASSRGALSTLFQGMLYLGHLIEFSTGPFVQYDTLGYVSIAIALFWLLSTFFLVETPQYLISVNKRDEAKKTLTWLLGTNDHDTIHSEIYRLEEMCDTSSNGNRWRELFSSKYRTKLLVVVMVAVAQRFTGMSAVVAYASTTFSSSKGGLNADEYTILFGAIVFVFTFVSAALIDRLGRRPLILLSCIGCAIAHFITCIYFYMNLSGVDWLPFVTITIFSVLYSLGLGPIVNTLQGELFPPDIKGVASSLTTIAHAASSFVVTKLFQVIRDSVGMYLNFLVFAISCTISSFFAHRFVPETKRMLLLDTQKPS</sequence>
<dbReference type="PROSITE" id="PS51257">
    <property type="entry name" value="PROKAR_LIPOPROTEIN"/>
    <property type="match status" value="1"/>
</dbReference>
<feature type="transmembrane region" description="Helical" evidence="9">
    <location>
        <begin position="286"/>
        <end position="305"/>
    </location>
</feature>
<feature type="transmembrane region" description="Helical" evidence="9">
    <location>
        <begin position="248"/>
        <end position="271"/>
    </location>
</feature>
<evidence type="ECO:0000313" key="12">
    <source>
        <dbReference type="Proteomes" id="UP001461498"/>
    </source>
</evidence>
<dbReference type="PROSITE" id="PS50850">
    <property type="entry name" value="MFS"/>
    <property type="match status" value="1"/>
</dbReference>
<dbReference type="NCBIfam" id="TIGR00879">
    <property type="entry name" value="SP"/>
    <property type="match status" value="1"/>
</dbReference>
<dbReference type="PROSITE" id="PS00217">
    <property type="entry name" value="SUGAR_TRANSPORT_2"/>
    <property type="match status" value="1"/>
</dbReference>
<evidence type="ECO:0000256" key="3">
    <source>
        <dbReference type="ARBA" id="ARBA00022475"/>
    </source>
</evidence>
<evidence type="ECO:0000256" key="1">
    <source>
        <dbReference type="ARBA" id="ARBA00004651"/>
    </source>
</evidence>
<gene>
    <name evidence="11" type="ORF">O3M35_009679</name>
</gene>
<keyword evidence="2 8" id="KW-0813">Transport</keyword>
<comment type="caution">
    <text evidence="11">The sequence shown here is derived from an EMBL/GenBank/DDBJ whole genome shotgun (WGS) entry which is preliminary data.</text>
</comment>
<keyword evidence="7 9" id="KW-0472">Membrane</keyword>
<dbReference type="InterPro" id="IPR036259">
    <property type="entry name" value="MFS_trans_sf"/>
</dbReference>
<proteinExistence type="inferred from homology"/>
<organism evidence="11 12">
    <name type="scientific">Rhynocoris fuscipes</name>
    <dbReference type="NCBI Taxonomy" id="488301"/>
    <lineage>
        <taxon>Eukaryota</taxon>
        <taxon>Metazoa</taxon>
        <taxon>Ecdysozoa</taxon>
        <taxon>Arthropoda</taxon>
        <taxon>Hexapoda</taxon>
        <taxon>Insecta</taxon>
        <taxon>Pterygota</taxon>
        <taxon>Neoptera</taxon>
        <taxon>Paraneoptera</taxon>
        <taxon>Hemiptera</taxon>
        <taxon>Heteroptera</taxon>
        <taxon>Panheteroptera</taxon>
        <taxon>Cimicomorpha</taxon>
        <taxon>Reduviidae</taxon>
        <taxon>Harpactorinae</taxon>
        <taxon>Harpactorini</taxon>
        <taxon>Rhynocoris</taxon>
    </lineage>
</organism>
<evidence type="ECO:0000256" key="6">
    <source>
        <dbReference type="ARBA" id="ARBA00022989"/>
    </source>
</evidence>
<reference evidence="11 12" key="1">
    <citation type="submission" date="2022-12" db="EMBL/GenBank/DDBJ databases">
        <title>Chromosome-level genome assembly of true bugs.</title>
        <authorList>
            <person name="Ma L."/>
            <person name="Li H."/>
        </authorList>
    </citation>
    <scope>NUCLEOTIDE SEQUENCE [LARGE SCALE GENOMIC DNA]</scope>
    <source>
        <strain evidence="11">Lab_2022b</strain>
    </source>
</reference>
<dbReference type="AlphaFoldDB" id="A0AAW1D3V1"/>
<dbReference type="InterPro" id="IPR005829">
    <property type="entry name" value="Sugar_transporter_CS"/>
</dbReference>
<feature type="transmembrane region" description="Helical" evidence="9">
    <location>
        <begin position="406"/>
        <end position="424"/>
    </location>
</feature>
<dbReference type="FunFam" id="1.20.1250.20:FF:000218">
    <property type="entry name" value="facilitated trehalose transporter Tret1"/>
    <property type="match status" value="1"/>
</dbReference>
<keyword evidence="3" id="KW-1003">Cell membrane</keyword>
<comment type="subcellular location">
    <subcellularLocation>
        <location evidence="1">Cell membrane</location>
        <topology evidence="1">Multi-pass membrane protein</topology>
    </subcellularLocation>
</comment>
<evidence type="ECO:0000256" key="4">
    <source>
        <dbReference type="ARBA" id="ARBA00022597"/>
    </source>
</evidence>
<dbReference type="GO" id="GO:0005886">
    <property type="term" value="C:plasma membrane"/>
    <property type="evidence" value="ECO:0007669"/>
    <property type="project" value="UniProtKB-SubCell"/>
</dbReference>
<feature type="transmembrane region" description="Helical" evidence="9">
    <location>
        <begin position="341"/>
        <end position="365"/>
    </location>
</feature>
<evidence type="ECO:0000256" key="8">
    <source>
        <dbReference type="RuleBase" id="RU003346"/>
    </source>
</evidence>
<feature type="transmembrane region" description="Helical" evidence="9">
    <location>
        <begin position="166"/>
        <end position="185"/>
    </location>
</feature>
<dbReference type="InterPro" id="IPR003663">
    <property type="entry name" value="Sugar/inositol_transpt"/>
</dbReference>
<dbReference type="PANTHER" id="PTHR48021">
    <property type="match status" value="1"/>
</dbReference>
<dbReference type="PROSITE" id="PS00216">
    <property type="entry name" value="SUGAR_TRANSPORT_1"/>
    <property type="match status" value="1"/>
</dbReference>
<dbReference type="Gene3D" id="1.20.1250.20">
    <property type="entry name" value="MFS general substrate transporter like domains"/>
    <property type="match status" value="1"/>
</dbReference>
<dbReference type="InterPro" id="IPR005828">
    <property type="entry name" value="MFS_sugar_transport-like"/>
</dbReference>
<comment type="similarity">
    <text evidence="8">Belongs to the major facilitator superfamily. Sugar transporter (TC 2.A.1.1) family.</text>
</comment>
<feature type="transmembrane region" description="Helical" evidence="9">
    <location>
        <begin position="105"/>
        <end position="127"/>
    </location>
</feature>